<evidence type="ECO:0000313" key="3">
    <source>
        <dbReference type="Proteomes" id="UP000177876"/>
    </source>
</evidence>
<dbReference type="STRING" id="1797197.A2Y75_10405"/>
<feature type="domain" description="NFACT protein RNA binding" evidence="1">
    <location>
        <begin position="230"/>
        <end position="300"/>
    </location>
</feature>
<organism evidence="2 3">
    <name type="scientific">Candidatus Solincola sediminis</name>
    <dbReference type="NCBI Taxonomy" id="1797199"/>
    <lineage>
        <taxon>Bacteria</taxon>
        <taxon>Bacillati</taxon>
        <taxon>Actinomycetota</taxon>
        <taxon>Candidatus Geothermincolia</taxon>
        <taxon>Candidatus Geothermincolales</taxon>
        <taxon>Candidatus Geothermincolaceae</taxon>
        <taxon>Candidatus Solincola</taxon>
    </lineage>
</organism>
<dbReference type="PANTHER" id="PTHR11933:SF6">
    <property type="entry name" value="THIL AANH DOMAIN-CONTAINING PROTEIN"/>
    <property type="match status" value="1"/>
</dbReference>
<name>A0A1F2WSN3_9ACTN</name>
<evidence type="ECO:0000259" key="1">
    <source>
        <dbReference type="Pfam" id="PF18297"/>
    </source>
</evidence>
<dbReference type="AlphaFoldDB" id="A0A1F2WSN3"/>
<gene>
    <name evidence="2" type="ORF">A2Y75_10405</name>
</gene>
<sequence>MERRALVLLSGGLDSILATALLKRLNFEVIGISFITPFFGSAKAEKAANTLGIELIVEDIGEPHLKMLKNPRYGYGKNMNPCIDCHALMISQAALKLEEVNGDFIATGEVLGERPKSQNRQALEIVASLSGADDLLLRPLSGRLLPPTRPEMLGLVRREELLDMRGRSRRRQIQLAEEWGISDYESPAGGCLLTDANTSLRLKQLMQVDPDFDIRDARLATVGRQLWTGKTLIVLGRNHDENERLQYISLPSDLLMREDDVPGPLALLRTYPRGDPPDNTARQEAARMLGIYGKGKKALRLDQTIEVLLQTPETG</sequence>
<dbReference type="PANTHER" id="PTHR11933">
    <property type="entry name" value="TRNA 5-METHYLAMINOMETHYL-2-THIOURIDYLATE -METHYLTRANSFERASE"/>
    <property type="match status" value="1"/>
</dbReference>
<dbReference type="Gene3D" id="3.40.50.620">
    <property type="entry name" value="HUPs"/>
    <property type="match status" value="1"/>
</dbReference>
<dbReference type="InterPro" id="IPR059101">
    <property type="entry name" value="NFACT-R_2"/>
</dbReference>
<dbReference type="EMBL" id="MELK01000009">
    <property type="protein sequence ID" value="OFW59898.1"/>
    <property type="molecule type" value="Genomic_DNA"/>
</dbReference>
<evidence type="ECO:0000313" key="2">
    <source>
        <dbReference type="EMBL" id="OFW59898.1"/>
    </source>
</evidence>
<dbReference type="Proteomes" id="UP000177876">
    <property type="component" value="Unassembled WGS sequence"/>
</dbReference>
<dbReference type="SUPFAM" id="SSF52402">
    <property type="entry name" value="Adenine nucleotide alpha hydrolases-like"/>
    <property type="match status" value="1"/>
</dbReference>
<dbReference type="Pfam" id="PF18297">
    <property type="entry name" value="NFACT-R_2"/>
    <property type="match status" value="1"/>
</dbReference>
<dbReference type="Pfam" id="PF03054">
    <property type="entry name" value="tRNA_Me_trans"/>
    <property type="match status" value="1"/>
</dbReference>
<proteinExistence type="predicted"/>
<reference evidence="2 3" key="1">
    <citation type="journal article" date="2016" name="Nat. Commun.">
        <title>Thousands of microbial genomes shed light on interconnected biogeochemical processes in an aquifer system.</title>
        <authorList>
            <person name="Anantharaman K."/>
            <person name="Brown C.T."/>
            <person name="Hug L.A."/>
            <person name="Sharon I."/>
            <person name="Castelle C.J."/>
            <person name="Probst A.J."/>
            <person name="Thomas B.C."/>
            <person name="Singh A."/>
            <person name="Wilkins M.J."/>
            <person name="Karaoz U."/>
            <person name="Brodie E.L."/>
            <person name="Williams K.H."/>
            <person name="Hubbard S.S."/>
            <person name="Banfield J.F."/>
        </authorList>
    </citation>
    <scope>NUCLEOTIDE SEQUENCE [LARGE SCALE GENOMIC DNA]</scope>
</reference>
<accession>A0A1F2WSN3</accession>
<comment type="caution">
    <text evidence="2">The sequence shown here is derived from an EMBL/GenBank/DDBJ whole genome shotgun (WGS) entry which is preliminary data.</text>
</comment>
<protein>
    <recommendedName>
        <fullName evidence="1">NFACT protein RNA binding domain-containing protein</fullName>
    </recommendedName>
</protein>
<dbReference type="InterPro" id="IPR014729">
    <property type="entry name" value="Rossmann-like_a/b/a_fold"/>
</dbReference>